<evidence type="ECO:0000259" key="8">
    <source>
        <dbReference type="PROSITE" id="PS51456"/>
    </source>
</evidence>
<dbReference type="Gene3D" id="1.20.58.530">
    <property type="match status" value="1"/>
</dbReference>
<dbReference type="Pfam" id="PF00063">
    <property type="entry name" value="Myosin_head"/>
    <property type="match status" value="1"/>
</dbReference>
<organism evidence="9 10">
    <name type="scientific">Ascaris lumbricoides</name>
    <name type="common">Giant roundworm</name>
    <dbReference type="NCBI Taxonomy" id="6252"/>
    <lineage>
        <taxon>Eukaryota</taxon>
        <taxon>Metazoa</taxon>
        <taxon>Ecdysozoa</taxon>
        <taxon>Nematoda</taxon>
        <taxon>Chromadorea</taxon>
        <taxon>Rhabditida</taxon>
        <taxon>Spirurina</taxon>
        <taxon>Ascaridomorpha</taxon>
        <taxon>Ascaridoidea</taxon>
        <taxon>Ascarididae</taxon>
        <taxon>Ascaris</taxon>
    </lineage>
</organism>
<dbReference type="GO" id="GO:0005524">
    <property type="term" value="F:ATP binding"/>
    <property type="evidence" value="ECO:0007669"/>
    <property type="project" value="UniProtKB-KW"/>
</dbReference>
<dbReference type="SMART" id="SM00242">
    <property type="entry name" value="MYSc"/>
    <property type="match status" value="1"/>
</dbReference>
<evidence type="ECO:0000313" key="10">
    <source>
        <dbReference type="WBParaSite" id="ALUE_0002295901-mRNA-1"/>
    </source>
</evidence>
<keyword evidence="7" id="KW-0009">Actin-binding</keyword>
<reference evidence="10" key="1">
    <citation type="submission" date="2017-02" db="UniProtKB">
        <authorList>
            <consortium name="WormBaseParasite"/>
        </authorList>
    </citation>
    <scope>IDENTIFICATION</scope>
</reference>
<sequence>MNFLVDLFDGEHNFDSVTSIARRKHITIGSQFRKSLDLLISQLSKCEPFFIRCIKPNEMKKPLVFDRDLVCRQLRYSGMMETIRIRKAGYPIRHDYKSFVHRYRVLVNGIGPADMVDCYTAAKKICETVLGAKADFQLGRTKVFLKDAQDLFLQQERERMLNERIITIQKTVRGWIQRKRFAKMRIAAVMIQKHWRGHVQRKRYQQERERMLNERIITIQKTVRGWIQRKRFAKMRIAAVMIQKHWRGHVQRKRYQQVDDFISYITKIIK</sequence>
<evidence type="ECO:0000256" key="5">
    <source>
        <dbReference type="ARBA" id="ARBA00023123"/>
    </source>
</evidence>
<dbReference type="PANTHER" id="PTHR46049">
    <property type="entry name" value="AGAP003327-PA"/>
    <property type="match status" value="1"/>
</dbReference>
<evidence type="ECO:0000256" key="7">
    <source>
        <dbReference type="PROSITE-ProRule" id="PRU00782"/>
    </source>
</evidence>
<keyword evidence="4" id="KW-0067">ATP-binding</keyword>
<dbReference type="Gene3D" id="6.20.240.20">
    <property type="match status" value="1"/>
</dbReference>
<evidence type="ECO:0000256" key="3">
    <source>
        <dbReference type="ARBA" id="ARBA00022741"/>
    </source>
</evidence>
<dbReference type="Proteomes" id="UP000036681">
    <property type="component" value="Unplaced"/>
</dbReference>
<dbReference type="Gene3D" id="1.20.5.190">
    <property type="match status" value="2"/>
</dbReference>
<dbReference type="SMART" id="SM00015">
    <property type="entry name" value="IQ"/>
    <property type="match status" value="4"/>
</dbReference>
<dbReference type="CDD" id="cd23767">
    <property type="entry name" value="IQCD"/>
    <property type="match status" value="2"/>
</dbReference>
<dbReference type="InterPro" id="IPR001609">
    <property type="entry name" value="Myosin_head_motor_dom-like"/>
</dbReference>
<dbReference type="InterPro" id="IPR036961">
    <property type="entry name" value="Kinesin_motor_dom_sf"/>
</dbReference>
<dbReference type="InterPro" id="IPR051724">
    <property type="entry name" value="Actin_motor_Myosin"/>
</dbReference>
<evidence type="ECO:0000256" key="6">
    <source>
        <dbReference type="ARBA" id="ARBA00023175"/>
    </source>
</evidence>
<dbReference type="PROSITE" id="PS51456">
    <property type="entry name" value="MYOSIN_MOTOR"/>
    <property type="match status" value="1"/>
</dbReference>
<protein>
    <submittedName>
        <fullName evidence="10">Myosin motor domain-containing protein</fullName>
    </submittedName>
</protein>
<comment type="similarity">
    <text evidence="7">Belongs to the TRAFAC class myosin-kinesin ATPase superfamily. Myosin family.</text>
</comment>
<keyword evidence="5 7" id="KW-0518">Myosin</keyword>
<dbReference type="GO" id="GO:0005737">
    <property type="term" value="C:cytoplasm"/>
    <property type="evidence" value="ECO:0007669"/>
    <property type="project" value="UniProtKB-SubCell"/>
</dbReference>
<keyword evidence="2" id="KW-0963">Cytoplasm</keyword>
<dbReference type="InterPro" id="IPR027417">
    <property type="entry name" value="P-loop_NTPase"/>
</dbReference>
<feature type="region of interest" description="Actin-binding" evidence="7">
    <location>
        <begin position="36"/>
        <end position="58"/>
    </location>
</feature>
<evidence type="ECO:0000256" key="1">
    <source>
        <dbReference type="ARBA" id="ARBA00004496"/>
    </source>
</evidence>
<evidence type="ECO:0000313" key="9">
    <source>
        <dbReference type="Proteomes" id="UP000036681"/>
    </source>
</evidence>
<keyword evidence="6" id="KW-0505">Motor protein</keyword>
<comment type="caution">
    <text evidence="7">Lacks conserved residue(s) required for the propagation of feature annotation.</text>
</comment>
<dbReference type="GO" id="GO:0003774">
    <property type="term" value="F:cytoskeletal motor activity"/>
    <property type="evidence" value="ECO:0007669"/>
    <property type="project" value="InterPro"/>
</dbReference>
<dbReference type="FunFam" id="3.40.850.10:FF:000008">
    <property type="entry name" value="Putative unconventional myosin-IXa"/>
    <property type="match status" value="1"/>
</dbReference>
<dbReference type="PROSITE" id="PS50096">
    <property type="entry name" value="IQ"/>
    <property type="match status" value="4"/>
</dbReference>
<evidence type="ECO:0000256" key="2">
    <source>
        <dbReference type="ARBA" id="ARBA00022490"/>
    </source>
</evidence>
<feature type="domain" description="Myosin motor" evidence="8">
    <location>
        <begin position="1"/>
        <end position="158"/>
    </location>
</feature>
<dbReference type="SUPFAM" id="SSF52540">
    <property type="entry name" value="P-loop containing nucleoside triphosphate hydrolases"/>
    <property type="match status" value="2"/>
</dbReference>
<name>A0A0M3IW31_ASCLU</name>
<dbReference type="InterPro" id="IPR000048">
    <property type="entry name" value="IQ_motif_EF-hand-BS"/>
</dbReference>
<keyword evidence="3" id="KW-0547">Nucleotide-binding</keyword>
<evidence type="ECO:0000256" key="4">
    <source>
        <dbReference type="ARBA" id="ARBA00022840"/>
    </source>
</evidence>
<dbReference type="Pfam" id="PF00612">
    <property type="entry name" value="IQ"/>
    <property type="match status" value="4"/>
</dbReference>
<dbReference type="PANTHER" id="PTHR46049:SF10">
    <property type="entry name" value="MYOSIN VIIA"/>
    <property type="match status" value="1"/>
</dbReference>
<comment type="subcellular location">
    <subcellularLocation>
        <location evidence="1">Cytoplasm</location>
    </subcellularLocation>
</comment>
<dbReference type="Gene3D" id="3.40.850.10">
    <property type="entry name" value="Kinesin motor domain"/>
    <property type="match status" value="1"/>
</dbReference>
<dbReference type="GO" id="GO:0016459">
    <property type="term" value="C:myosin complex"/>
    <property type="evidence" value="ECO:0007669"/>
    <property type="project" value="UniProtKB-KW"/>
</dbReference>
<dbReference type="GO" id="GO:0003779">
    <property type="term" value="F:actin binding"/>
    <property type="evidence" value="ECO:0007669"/>
    <property type="project" value="UniProtKB-KW"/>
</dbReference>
<accession>A0A0M3IW31</accession>
<dbReference type="AlphaFoldDB" id="A0A0M3IW31"/>
<proteinExistence type="inferred from homology"/>
<dbReference type="WBParaSite" id="ALUE_0002295901-mRNA-1">
    <property type="protein sequence ID" value="ALUE_0002295901-mRNA-1"/>
    <property type="gene ID" value="ALUE_0002295901"/>
</dbReference>
<keyword evidence="9" id="KW-1185">Reference proteome</keyword>